<keyword evidence="8" id="KW-1185">Reference proteome</keyword>
<feature type="domain" description="Pentatricopeptide repeat-containing protein-mitochondrial" evidence="6">
    <location>
        <begin position="280"/>
        <end position="410"/>
    </location>
</feature>
<evidence type="ECO:0000259" key="6">
    <source>
        <dbReference type="Pfam" id="PF23276"/>
    </source>
</evidence>
<dbReference type="InterPro" id="IPR057027">
    <property type="entry name" value="TPR_mt"/>
</dbReference>
<dbReference type="PANTHER" id="PTHR47936">
    <property type="entry name" value="PPR_LONG DOMAIN-CONTAINING PROTEIN"/>
    <property type="match status" value="1"/>
</dbReference>
<comment type="caution">
    <text evidence="7">The sequence shown here is derived from an EMBL/GenBank/DDBJ whole genome shotgun (WGS) entry which is preliminary data.</text>
</comment>
<evidence type="ECO:0000256" key="1">
    <source>
        <dbReference type="ARBA" id="ARBA00006192"/>
    </source>
</evidence>
<comment type="similarity">
    <text evidence="1">Belongs to the CCM1 family.</text>
</comment>
<dbReference type="Gene3D" id="1.25.40.10">
    <property type="entry name" value="Tetratricopeptide repeat domain"/>
    <property type="match status" value="2"/>
</dbReference>
<protein>
    <recommendedName>
        <fullName evidence="6">Pentatricopeptide repeat-containing protein-mitochondrial domain-containing protein</fullName>
    </recommendedName>
</protein>
<evidence type="ECO:0000256" key="3">
    <source>
        <dbReference type="ARBA" id="ARBA00044493"/>
    </source>
</evidence>
<reference evidence="7 8" key="1">
    <citation type="journal article" date="2011" name="J. Gen. Appl. Microbiol.">
        <title>Draft genome sequencing of the enigmatic yeast Saitoella complicata.</title>
        <authorList>
            <person name="Nishida H."/>
            <person name="Hamamoto M."/>
            <person name="Sugiyama J."/>
        </authorList>
    </citation>
    <scope>NUCLEOTIDE SEQUENCE [LARGE SCALE GENOMIC DNA]</scope>
    <source>
        <strain evidence="7 8">NRRL Y-17804</strain>
    </source>
</reference>
<dbReference type="OMA" id="TTHHYEL"/>
<gene>
    <name evidence="7" type="ORF">G7K_0346-t1</name>
</gene>
<keyword evidence="2" id="KW-0677">Repeat</keyword>
<dbReference type="NCBIfam" id="TIGR00756">
    <property type="entry name" value="PPR"/>
    <property type="match status" value="1"/>
</dbReference>
<comment type="function">
    <text evidence="3">Regulates mitochondrial small subunit maturation by controlling 15S rRNA 5'-end processing. Localizes to the 5' precursor of the 15S rRNA in a position that is subsequently occupied by mS47 in the mature yeast mtSSU. Uses structure and sequence-specific RNA recognition, binding to a single-stranded region of the precursor and specifically recognizing bases -6 to -1. The exchange of Ccm1 for mS47 is coupled to the irreversible removal of precursor rRNA that is accompanied by conformational changes of the mitoribosomal proteins uS5m and mS26. These conformational changes signal completion of 5'-end rRNA processing through protection of the mature 5'-end of the 15S rRNA and stabilization of mS47. The removal of the 5' precursor together with the dissociation of Ccm1 may be catalyzed by the 5'-3' exoribonuclease Pet127. Involved in the specific removal of group I introns in mitochondrial encoded transcripts.</text>
</comment>
<comment type="subunit">
    <text evidence="4">Binds to mitochondrial small subunit 15S rRNA.</text>
</comment>
<dbReference type="InterPro" id="IPR011990">
    <property type="entry name" value="TPR-like_helical_dom_sf"/>
</dbReference>
<dbReference type="AlphaFoldDB" id="A0A0E9N8S7"/>
<name>A0A0E9N8S7_SAICN</name>
<dbReference type="STRING" id="698492.A0A0E9N8S7"/>
<evidence type="ECO:0000313" key="7">
    <source>
        <dbReference type="EMBL" id="GAO46106.1"/>
    </source>
</evidence>
<feature type="repeat" description="PPR" evidence="5">
    <location>
        <begin position="313"/>
        <end position="347"/>
    </location>
</feature>
<dbReference type="InterPro" id="IPR002885">
    <property type="entry name" value="PPR_rpt"/>
</dbReference>
<dbReference type="GO" id="GO:0005739">
    <property type="term" value="C:mitochondrion"/>
    <property type="evidence" value="ECO:0007669"/>
    <property type="project" value="UniProtKB-ARBA"/>
</dbReference>
<evidence type="ECO:0000256" key="4">
    <source>
        <dbReference type="ARBA" id="ARBA00044511"/>
    </source>
</evidence>
<dbReference type="PROSITE" id="PS51375">
    <property type="entry name" value="PPR"/>
    <property type="match status" value="3"/>
</dbReference>
<sequence>MTGRLSRVAVRCLRSQAPVRARPFAVRSSAAAEHRCFATASPQSSESSSDSASLVPPLDSRQDLKKFIVKAAHAGQYAKVFTMAKEMAAAGEKADTQVYNSILCAMSAGSDGRFSEEAVALMQEMEQSGCPLDRETWNWLLEITADAGDSVGQEKVLEAMSRYWVAPDSYWHMFRLRLNSHQYERAIELYDSLKARRGSITPAIIHLLLHEFISIREPSVVRKLMADMQTQEPGVRYPQHLVRRALSLFADTCDIEGLLVVWPAFKELNAELGNVKWFSEGLALRILLAAGRHGKPDFATEILRAVASNAPFSEPMFASLLEAYIGAGDAKNAFMVLPIMRQAGVTPTLKTAFPLVSYISKDIETVDRAFFTLQDLQKEHKTVDLVAVSAVIKACIRLNDLERAVSTLQDMSQFKLKPDSDTYDMLLAACAADSNKNLSLYIAKDMASNNVAPTAATFTHIIGTSLWAGSDYEEAFVYLEEMKAAGFKPSQEIYTELIRKCVIYNDGRATVALEEMQAFGYETDFVSKIISEGQRKSRRADEEERNTQSGRKGNILDALDLLQ</sequence>
<proteinExistence type="inferred from homology"/>
<dbReference type="Pfam" id="PF13812">
    <property type="entry name" value="PPR_3"/>
    <property type="match status" value="1"/>
</dbReference>
<reference evidence="7 8" key="2">
    <citation type="journal article" date="2014" name="J. Gen. Appl. Microbiol.">
        <title>The early diverging ascomycetous budding yeast Saitoella complicata has three histone deacetylases belonging to the Clr6, Hos2, and Rpd3 lineages.</title>
        <authorList>
            <person name="Nishida H."/>
            <person name="Matsumoto T."/>
            <person name="Kondo S."/>
            <person name="Hamamoto M."/>
            <person name="Yoshikawa H."/>
        </authorList>
    </citation>
    <scope>NUCLEOTIDE SEQUENCE [LARGE SCALE GENOMIC DNA]</scope>
    <source>
        <strain evidence="7 8">NRRL Y-17804</strain>
    </source>
</reference>
<dbReference type="PANTHER" id="PTHR47936:SF1">
    <property type="entry name" value="PENTATRICOPEPTIDE REPEAT-CONTAINING PROTEIN GUN1, CHLOROPLASTIC"/>
    <property type="match status" value="1"/>
</dbReference>
<evidence type="ECO:0000313" key="8">
    <source>
        <dbReference type="Proteomes" id="UP000033140"/>
    </source>
</evidence>
<dbReference type="Pfam" id="PF23276">
    <property type="entry name" value="TPR_24"/>
    <property type="match status" value="1"/>
</dbReference>
<evidence type="ECO:0000256" key="2">
    <source>
        <dbReference type="ARBA" id="ARBA00022737"/>
    </source>
</evidence>
<evidence type="ECO:0000256" key="5">
    <source>
        <dbReference type="PROSITE-ProRule" id="PRU00708"/>
    </source>
</evidence>
<reference evidence="7 8" key="3">
    <citation type="journal article" date="2015" name="Genome Announc.">
        <title>Draft Genome Sequence of the Archiascomycetous Yeast Saitoella complicata.</title>
        <authorList>
            <person name="Yamauchi K."/>
            <person name="Kondo S."/>
            <person name="Hamamoto M."/>
            <person name="Takahashi Y."/>
            <person name="Ogura Y."/>
            <person name="Hayashi T."/>
            <person name="Nishida H."/>
        </authorList>
    </citation>
    <scope>NUCLEOTIDE SEQUENCE [LARGE SCALE GENOMIC DNA]</scope>
    <source>
        <strain evidence="7 8">NRRL Y-17804</strain>
    </source>
</reference>
<organism evidence="7 8">
    <name type="scientific">Saitoella complicata (strain BCRC 22490 / CBS 7301 / JCM 7358 / NBRC 10748 / NRRL Y-17804)</name>
    <dbReference type="NCBI Taxonomy" id="698492"/>
    <lineage>
        <taxon>Eukaryota</taxon>
        <taxon>Fungi</taxon>
        <taxon>Dikarya</taxon>
        <taxon>Ascomycota</taxon>
        <taxon>Taphrinomycotina</taxon>
        <taxon>Taphrinomycotina incertae sedis</taxon>
        <taxon>Saitoella</taxon>
    </lineage>
</organism>
<feature type="repeat" description="PPR" evidence="5">
    <location>
        <begin position="95"/>
        <end position="132"/>
    </location>
</feature>
<dbReference type="Proteomes" id="UP000033140">
    <property type="component" value="Unassembled WGS sequence"/>
</dbReference>
<dbReference type="EMBL" id="BACD03000002">
    <property type="protein sequence ID" value="GAO46106.1"/>
    <property type="molecule type" value="Genomic_DNA"/>
</dbReference>
<accession>A0A0E9N8S7</accession>
<feature type="repeat" description="PPR" evidence="5">
    <location>
        <begin position="384"/>
        <end position="418"/>
    </location>
</feature>